<dbReference type="Proteomes" id="UP000735302">
    <property type="component" value="Unassembled WGS sequence"/>
</dbReference>
<feature type="region of interest" description="Disordered" evidence="1">
    <location>
        <begin position="616"/>
        <end position="635"/>
    </location>
</feature>
<feature type="region of interest" description="Disordered" evidence="1">
    <location>
        <begin position="69"/>
        <end position="109"/>
    </location>
</feature>
<protein>
    <submittedName>
        <fullName evidence="3">Uncharacterized protein</fullName>
    </submittedName>
</protein>
<feature type="compositionally biased region" description="Basic residues" evidence="1">
    <location>
        <begin position="620"/>
        <end position="635"/>
    </location>
</feature>
<feature type="signal peptide" evidence="2">
    <location>
        <begin position="1"/>
        <end position="17"/>
    </location>
</feature>
<evidence type="ECO:0000256" key="1">
    <source>
        <dbReference type="SAM" id="MobiDB-lite"/>
    </source>
</evidence>
<organism evidence="3 4">
    <name type="scientific">Plakobranchus ocellatus</name>
    <dbReference type="NCBI Taxonomy" id="259542"/>
    <lineage>
        <taxon>Eukaryota</taxon>
        <taxon>Metazoa</taxon>
        <taxon>Spiralia</taxon>
        <taxon>Lophotrochozoa</taxon>
        <taxon>Mollusca</taxon>
        <taxon>Gastropoda</taxon>
        <taxon>Heterobranchia</taxon>
        <taxon>Euthyneura</taxon>
        <taxon>Panpulmonata</taxon>
        <taxon>Sacoglossa</taxon>
        <taxon>Placobranchoidea</taxon>
        <taxon>Plakobranchidae</taxon>
        <taxon>Plakobranchus</taxon>
    </lineage>
</organism>
<evidence type="ECO:0000313" key="3">
    <source>
        <dbReference type="EMBL" id="GFN93831.1"/>
    </source>
</evidence>
<feature type="chain" id="PRO_5043988409" evidence="2">
    <location>
        <begin position="18"/>
        <end position="775"/>
    </location>
</feature>
<dbReference type="AlphaFoldDB" id="A0AAV3ZH14"/>
<accession>A0AAV3ZH14</accession>
<feature type="region of interest" description="Disordered" evidence="1">
    <location>
        <begin position="211"/>
        <end position="242"/>
    </location>
</feature>
<feature type="compositionally biased region" description="Polar residues" evidence="1">
    <location>
        <begin position="78"/>
        <end position="96"/>
    </location>
</feature>
<reference evidence="3 4" key="1">
    <citation type="journal article" date="2021" name="Elife">
        <title>Chloroplast acquisition without the gene transfer in kleptoplastic sea slugs, Plakobranchus ocellatus.</title>
        <authorList>
            <person name="Maeda T."/>
            <person name="Takahashi S."/>
            <person name="Yoshida T."/>
            <person name="Shimamura S."/>
            <person name="Takaki Y."/>
            <person name="Nagai Y."/>
            <person name="Toyoda A."/>
            <person name="Suzuki Y."/>
            <person name="Arimoto A."/>
            <person name="Ishii H."/>
            <person name="Satoh N."/>
            <person name="Nishiyama T."/>
            <person name="Hasebe M."/>
            <person name="Maruyama T."/>
            <person name="Minagawa J."/>
            <person name="Obokata J."/>
            <person name="Shigenobu S."/>
        </authorList>
    </citation>
    <scope>NUCLEOTIDE SEQUENCE [LARGE SCALE GENOMIC DNA]</scope>
</reference>
<feature type="compositionally biased region" description="Basic residues" evidence="1">
    <location>
        <begin position="223"/>
        <end position="242"/>
    </location>
</feature>
<sequence length="775" mass="85815">MYRIRLWLSLFLVLSSAFPDLIVEAGQEWPEDTKGRWTGQTYCLTGSPALAILDGDSIQLIRQKRQLSPYENTDAEDNSNLNITGAGSENHNSSVQSHEDSENIGVNGKSRIQGAASSLKETKWLSTKLGMGTKDALHPHQQSGQVHHPRQQIMEVAGQSQQFHSRKHKSHVTVKSSVKPLSMQVALLSSGSIMAAVVLVAILRQYVRRHDNAKRDRESHLRPGVKRRSRRRRSSRGKKYTSRRSFIWSMSTIHENDDEELHDQMFTPNSESQDSSSRREEELGDAYTEDIFTDAVITVNSEELQRVPNEVARSSSLPVEESNEPNDINNPEITEISVTESDEPISLSNYSISSSNYSTCLSSFAVPATNNSCSQDSPNNSVSYPASSRDVVSNPWQSQTFIRNGVGAAQSRRRLCDTPEVGQVSSGLPSEIDDGTSLITTDSLEERTTCDGIASLDDNSKLIPLQESTSSYSLQEDSELSGFARASILPSPSNAPAAGPIAYHCDAGFVERDEATASNDGNPSMDYLIHENNQSQINEISPETLEGPLLYDTISSGNQPSNNYSPELHFEESPPDYISACLGNHFSPQSPSNLNCANSHNTSVYSSCFRQHYRSLTSPTRHRPRHTGNGRRRVERARLNSHLYRESQRCSDSNVARLESSRESSVREVNRIYGLQTDMMGSSLNSPRVSENFVPPSLQRSLVSRQGISQQPGADASLSTYMQFLPANRRSVTSSGDFQQDEVLVQHLSSGAQLIFIPPPALPNYCEDNPPPYQQ</sequence>
<keyword evidence="2" id="KW-0732">Signal</keyword>
<dbReference type="EMBL" id="BLXT01002372">
    <property type="protein sequence ID" value="GFN93831.1"/>
    <property type="molecule type" value="Genomic_DNA"/>
</dbReference>
<name>A0AAV3ZH14_9GAST</name>
<evidence type="ECO:0000313" key="4">
    <source>
        <dbReference type="Proteomes" id="UP000735302"/>
    </source>
</evidence>
<proteinExistence type="predicted"/>
<keyword evidence="4" id="KW-1185">Reference proteome</keyword>
<comment type="caution">
    <text evidence="3">The sequence shown here is derived from an EMBL/GenBank/DDBJ whole genome shotgun (WGS) entry which is preliminary data.</text>
</comment>
<evidence type="ECO:0000256" key="2">
    <source>
        <dbReference type="SAM" id="SignalP"/>
    </source>
</evidence>
<feature type="region of interest" description="Disordered" evidence="1">
    <location>
        <begin position="311"/>
        <end position="331"/>
    </location>
</feature>
<gene>
    <name evidence="3" type="ORF">PoB_002033700</name>
</gene>
<feature type="compositionally biased region" description="Basic and acidic residues" evidence="1">
    <location>
        <begin position="211"/>
        <end position="221"/>
    </location>
</feature>